<name>A0A0B2VV06_TOXCA</name>
<dbReference type="Proteomes" id="UP000031036">
    <property type="component" value="Unassembled WGS sequence"/>
</dbReference>
<sequence length="105" mass="11565">MSSTENVTTPTTSPADCFRCNVRGKVSIRVGAKAGWDQLFVVTVRTYNSLKFSSNSLHLLRTLIVGNPFRTHRAKPGGFFHIGKVAMKLTSEAFRNAVLHDSAIQ</sequence>
<keyword evidence="2" id="KW-1185">Reference proteome</keyword>
<evidence type="ECO:0000313" key="2">
    <source>
        <dbReference type="Proteomes" id="UP000031036"/>
    </source>
</evidence>
<dbReference type="AlphaFoldDB" id="A0A0B2VV06"/>
<dbReference type="EMBL" id="JPKZ01000903">
    <property type="protein sequence ID" value="KHN84765.1"/>
    <property type="molecule type" value="Genomic_DNA"/>
</dbReference>
<reference evidence="1 2" key="1">
    <citation type="submission" date="2014-11" db="EMBL/GenBank/DDBJ databases">
        <title>Genetic blueprint of the zoonotic pathogen Toxocara canis.</title>
        <authorList>
            <person name="Zhu X.-Q."/>
            <person name="Korhonen P.K."/>
            <person name="Cai H."/>
            <person name="Young N.D."/>
            <person name="Nejsum P."/>
            <person name="von Samson-Himmelstjerna G."/>
            <person name="Boag P.R."/>
            <person name="Tan P."/>
            <person name="Li Q."/>
            <person name="Min J."/>
            <person name="Yang Y."/>
            <person name="Wang X."/>
            <person name="Fang X."/>
            <person name="Hall R.S."/>
            <person name="Hofmann A."/>
            <person name="Sternberg P.W."/>
            <person name="Jex A.R."/>
            <person name="Gasser R.B."/>
        </authorList>
    </citation>
    <scope>NUCLEOTIDE SEQUENCE [LARGE SCALE GENOMIC DNA]</scope>
    <source>
        <strain evidence="1">PN_DK_2014</strain>
    </source>
</reference>
<evidence type="ECO:0000313" key="1">
    <source>
        <dbReference type="EMBL" id="KHN84765.1"/>
    </source>
</evidence>
<gene>
    <name evidence="1" type="ORF">Tcan_04289</name>
</gene>
<protein>
    <submittedName>
        <fullName evidence="1">Uncharacterized protein</fullName>
    </submittedName>
</protein>
<organism evidence="1 2">
    <name type="scientific">Toxocara canis</name>
    <name type="common">Canine roundworm</name>
    <dbReference type="NCBI Taxonomy" id="6265"/>
    <lineage>
        <taxon>Eukaryota</taxon>
        <taxon>Metazoa</taxon>
        <taxon>Ecdysozoa</taxon>
        <taxon>Nematoda</taxon>
        <taxon>Chromadorea</taxon>
        <taxon>Rhabditida</taxon>
        <taxon>Spirurina</taxon>
        <taxon>Ascaridomorpha</taxon>
        <taxon>Ascaridoidea</taxon>
        <taxon>Toxocaridae</taxon>
        <taxon>Toxocara</taxon>
    </lineage>
</organism>
<comment type="caution">
    <text evidence="1">The sequence shown here is derived from an EMBL/GenBank/DDBJ whole genome shotgun (WGS) entry which is preliminary data.</text>
</comment>
<proteinExistence type="predicted"/>
<accession>A0A0B2VV06</accession>